<dbReference type="PANTHER" id="PTHR36681:SF3">
    <property type="entry name" value="NUCLEAR GTPASE, GERMINAL CENTER-ASSOCIATED, TANDEM DUPLICATE 3"/>
    <property type="match status" value="1"/>
</dbReference>
<dbReference type="Proteomes" id="UP000019373">
    <property type="component" value="Unassembled WGS sequence"/>
</dbReference>
<evidence type="ECO:0000259" key="1">
    <source>
        <dbReference type="Pfam" id="PF24564"/>
    </source>
</evidence>
<dbReference type="OrthoDB" id="3598281at2759"/>
<dbReference type="AlphaFoldDB" id="U1HH32"/>
<evidence type="ECO:0000313" key="3">
    <source>
        <dbReference type="Proteomes" id="UP000019373"/>
    </source>
</evidence>
<dbReference type="Pfam" id="PF24564">
    <property type="entry name" value="DUF7605"/>
    <property type="match status" value="1"/>
</dbReference>
<evidence type="ECO:0000313" key="2">
    <source>
        <dbReference type="EMBL" id="ERF68129.1"/>
    </source>
</evidence>
<dbReference type="InterPro" id="IPR056024">
    <property type="entry name" value="DUF7605"/>
</dbReference>
<gene>
    <name evidence="2" type="ORF">EPUS_06941</name>
</gene>
<dbReference type="eggNOG" id="ENOG502SJYS">
    <property type="taxonomic scope" value="Eukaryota"/>
</dbReference>
<organism evidence="2 3">
    <name type="scientific">Endocarpon pusillum (strain Z07020 / HMAS-L-300199)</name>
    <name type="common">Lichen-forming fungus</name>
    <dbReference type="NCBI Taxonomy" id="1263415"/>
    <lineage>
        <taxon>Eukaryota</taxon>
        <taxon>Fungi</taxon>
        <taxon>Dikarya</taxon>
        <taxon>Ascomycota</taxon>
        <taxon>Pezizomycotina</taxon>
        <taxon>Eurotiomycetes</taxon>
        <taxon>Chaetothyriomycetidae</taxon>
        <taxon>Verrucariales</taxon>
        <taxon>Verrucariaceae</taxon>
        <taxon>Endocarpon</taxon>
    </lineage>
</organism>
<dbReference type="HOGENOM" id="CLU_010389_0_0_1"/>
<proteinExistence type="predicted"/>
<feature type="domain" description="DUF7605" evidence="1">
    <location>
        <begin position="484"/>
        <end position="636"/>
    </location>
</feature>
<protein>
    <recommendedName>
        <fullName evidence="1">DUF7605 domain-containing protein</fullName>
    </recommendedName>
</protein>
<dbReference type="RefSeq" id="XP_007806267.1">
    <property type="nucleotide sequence ID" value="XM_007808076.1"/>
</dbReference>
<dbReference type="CDD" id="cd00882">
    <property type="entry name" value="Ras_like_GTPase"/>
    <property type="match status" value="1"/>
</dbReference>
<dbReference type="EMBL" id="KE721541">
    <property type="protein sequence ID" value="ERF68129.1"/>
    <property type="molecule type" value="Genomic_DNA"/>
</dbReference>
<dbReference type="GeneID" id="19241829"/>
<keyword evidence="3" id="KW-1185">Reference proteome</keyword>
<reference evidence="3" key="1">
    <citation type="journal article" date="2014" name="BMC Genomics">
        <title>Genome characteristics reveal the impact of lichenization on lichen-forming fungus Endocarpon pusillum Hedwig (Verrucariales, Ascomycota).</title>
        <authorList>
            <person name="Wang Y.-Y."/>
            <person name="Liu B."/>
            <person name="Zhang X.-Y."/>
            <person name="Zhou Q.-M."/>
            <person name="Zhang T."/>
            <person name="Li H."/>
            <person name="Yu Y.-F."/>
            <person name="Zhang X.-L."/>
            <person name="Hao X.-Y."/>
            <person name="Wang M."/>
            <person name="Wang L."/>
            <person name="Wei J.-C."/>
        </authorList>
    </citation>
    <scope>NUCLEOTIDE SEQUENCE [LARGE SCALE GENOMIC DNA]</scope>
    <source>
        <strain evidence="3">Z07020 / HMAS-L-300199</strain>
    </source>
</reference>
<dbReference type="PANTHER" id="PTHR36681">
    <property type="entry name" value="NUCLEAR GTPASE, GERMINAL CENTER-ASSOCIATED, TANDEM DUPLICATE 3"/>
    <property type="match status" value="1"/>
</dbReference>
<accession>U1HH32</accession>
<sequence length="730" mass="83535">MLYVVAPYYSAIFRSTKLIQRTGKSSLINALLHTEGLALTDVSGKAVTAFPTEYRYREEHQEAKFVIKAECFTDSELDDHIQELLDEYRQPYMASAKELSEVEYKMAEDKSHAAKQVFETVFGNTEMFFHDTGDHYSDLDLESMKDQSEGAYDRILPQLQHLSRTLKWPEDMADGLWEDKSATAVRVSELPQPWIDSGLWVFVKIARDASMTNAVCVVLSLDLLAFTSNPIFSRLELSLLIYQDHGDMKDLEKHVSKDLLDKVKDQQNQLSNNRDKLSVSEWMKACAEVKIKYNTLLFSSRNERVETQFKDRYAADFKEYIPALFCVDNRDYHTCRNEQEAILSGIPKLRMFCYERPAKAQFKSAHHYIWTELPSLISSIKIWVQAARSPVKQNLASAESLFNDFDKIETAWREVIENAFGGMLSNCGVLILSSNCLLRILIFPDENLQEIIERAVTTCECQGKMHHCASFYTFGHLKSLQRIASYRAFIRKNGTHQTKTVGKRNWNRELNEDANIVLADDWKSLDEQIATGIQWYLKRVKESMDKIIASAIDTMAPQEFIRNMRGRQTRLHFKLDIEFGEFRMDLGATKRNATAGDEASHFMQSSLWQAVDQMMSLGAGVIARNRERILEHVTSGLFDELFRKINTNLGELALKHLNSIATIRAEISDAIDADISVMTAPDTAVFEKHPEFGQKVVRMLSTAKKSLELLQNAAARPVAWAHQRGYIQDV</sequence>
<name>U1HH32_ENDPU</name>